<keyword evidence="3" id="KW-0442">Lipid degradation</keyword>
<accession>A0A3D8R3H2</accession>
<evidence type="ECO:0000313" key="6">
    <source>
        <dbReference type="EMBL" id="RDW68595.1"/>
    </source>
</evidence>
<organism evidence="6 7">
    <name type="scientific">Coleophoma crateriformis</name>
    <dbReference type="NCBI Taxonomy" id="565419"/>
    <lineage>
        <taxon>Eukaryota</taxon>
        <taxon>Fungi</taxon>
        <taxon>Dikarya</taxon>
        <taxon>Ascomycota</taxon>
        <taxon>Pezizomycotina</taxon>
        <taxon>Leotiomycetes</taxon>
        <taxon>Helotiales</taxon>
        <taxon>Dermateaceae</taxon>
        <taxon>Coleophoma</taxon>
    </lineage>
</organism>
<dbReference type="EC" id="3.1.1.47" evidence="1"/>
<evidence type="ECO:0000256" key="4">
    <source>
        <dbReference type="ARBA" id="ARBA00023098"/>
    </source>
</evidence>
<feature type="signal peptide" evidence="5">
    <location>
        <begin position="1"/>
        <end position="23"/>
    </location>
</feature>
<comment type="caution">
    <text evidence="6">The sequence shown here is derived from an EMBL/GenBank/DDBJ whole genome shotgun (WGS) entry which is preliminary data.</text>
</comment>
<dbReference type="Proteomes" id="UP000256328">
    <property type="component" value="Unassembled WGS sequence"/>
</dbReference>
<dbReference type="PANTHER" id="PTHR10272:SF14">
    <property type="entry name" value="PAF ACETYLHYDROLASE FAMILY PROTEIN"/>
    <property type="match status" value="1"/>
</dbReference>
<dbReference type="GO" id="GO:0003847">
    <property type="term" value="F:1-alkyl-2-acetylglycerophosphocholine esterase activity"/>
    <property type="evidence" value="ECO:0007669"/>
    <property type="project" value="UniProtKB-EC"/>
</dbReference>
<evidence type="ECO:0000256" key="2">
    <source>
        <dbReference type="ARBA" id="ARBA00022801"/>
    </source>
</evidence>
<reference evidence="6 7" key="1">
    <citation type="journal article" date="2018" name="IMA Fungus">
        <title>IMA Genome-F 9: Draft genome sequence of Annulohypoxylon stygium, Aspergillus mulundensis, Berkeleyomyces basicola (syn. Thielaviopsis basicola), Ceratocystis smalleyi, two Cercospora beticola strains, Coleophoma cylindrospora, Fusarium fracticaudum, Phialophora cf. hyalina, and Morchella septimelata.</title>
        <authorList>
            <person name="Wingfield B.D."/>
            <person name="Bills G.F."/>
            <person name="Dong Y."/>
            <person name="Huang W."/>
            <person name="Nel W.J."/>
            <person name="Swalarsk-Parry B.S."/>
            <person name="Vaghefi N."/>
            <person name="Wilken P.M."/>
            <person name="An Z."/>
            <person name="de Beer Z.W."/>
            <person name="De Vos L."/>
            <person name="Chen L."/>
            <person name="Duong T.A."/>
            <person name="Gao Y."/>
            <person name="Hammerbacher A."/>
            <person name="Kikkert J.R."/>
            <person name="Li Y."/>
            <person name="Li H."/>
            <person name="Li K."/>
            <person name="Li Q."/>
            <person name="Liu X."/>
            <person name="Ma X."/>
            <person name="Naidoo K."/>
            <person name="Pethybridge S.J."/>
            <person name="Sun J."/>
            <person name="Steenkamp E.T."/>
            <person name="van der Nest M.A."/>
            <person name="van Wyk S."/>
            <person name="Wingfield M.J."/>
            <person name="Xiong C."/>
            <person name="Yue Q."/>
            <person name="Zhang X."/>
        </authorList>
    </citation>
    <scope>NUCLEOTIDE SEQUENCE [LARGE SCALE GENOMIC DNA]</scope>
    <source>
        <strain evidence="6 7">BP5796</strain>
    </source>
</reference>
<evidence type="ECO:0000256" key="1">
    <source>
        <dbReference type="ARBA" id="ARBA00013201"/>
    </source>
</evidence>
<keyword evidence="5" id="KW-0732">Signal</keyword>
<evidence type="ECO:0000256" key="5">
    <source>
        <dbReference type="SAM" id="SignalP"/>
    </source>
</evidence>
<keyword evidence="7" id="KW-1185">Reference proteome</keyword>
<dbReference type="GO" id="GO:0016042">
    <property type="term" value="P:lipid catabolic process"/>
    <property type="evidence" value="ECO:0007669"/>
    <property type="project" value="UniProtKB-KW"/>
</dbReference>
<keyword evidence="4" id="KW-0443">Lipid metabolism</keyword>
<dbReference type="SUPFAM" id="SSF53474">
    <property type="entry name" value="alpha/beta-Hydrolases"/>
    <property type="match status" value="1"/>
</dbReference>
<evidence type="ECO:0000313" key="7">
    <source>
        <dbReference type="Proteomes" id="UP000256328"/>
    </source>
</evidence>
<evidence type="ECO:0000256" key="3">
    <source>
        <dbReference type="ARBA" id="ARBA00022963"/>
    </source>
</evidence>
<gene>
    <name evidence="6" type="ORF">BP5796_09252</name>
</gene>
<dbReference type="EMBL" id="PDLN01000013">
    <property type="protein sequence ID" value="RDW68595.1"/>
    <property type="molecule type" value="Genomic_DNA"/>
</dbReference>
<dbReference type="Gene3D" id="3.40.50.1820">
    <property type="entry name" value="alpha/beta hydrolase"/>
    <property type="match status" value="1"/>
</dbReference>
<name>A0A3D8R3H2_9HELO</name>
<proteinExistence type="predicted"/>
<dbReference type="InterPro" id="IPR029058">
    <property type="entry name" value="AB_hydrolase_fold"/>
</dbReference>
<dbReference type="PANTHER" id="PTHR10272">
    <property type="entry name" value="PLATELET-ACTIVATING FACTOR ACETYLHYDROLASE"/>
    <property type="match status" value="1"/>
</dbReference>
<feature type="chain" id="PRO_5017726145" description="1-alkyl-2-acetylglycerophosphocholine esterase" evidence="5">
    <location>
        <begin position="24"/>
        <end position="384"/>
    </location>
</feature>
<protein>
    <recommendedName>
        <fullName evidence="1">1-alkyl-2-acetylglycerophosphocholine esterase</fullName>
        <ecNumber evidence="1">3.1.1.47</ecNumber>
    </recommendedName>
</protein>
<keyword evidence="2 6" id="KW-0378">Hydrolase</keyword>
<dbReference type="Pfam" id="PF03403">
    <property type="entry name" value="PAF-AH_p_II"/>
    <property type="match status" value="2"/>
</dbReference>
<sequence>MLSPTVSLAGLLVLASIFDTVKSASFPAPSGPYNTTLSTVQLIDKHRRDPFSPNGTARTIMISVFNPLSPELCTPLTVPYMDTLTAAYQDIKFSDYGLPAGTFESLELQVCQPKPAKETCPKSSSEKGPKHPLVLFSPALGTTRLFYSAMAQQVASAGYTVVTIDHPYDVDIVTFPDNTTILESNITTDNDVLLALDTRVKDITFVLNQLSLPSVAKRLATNVDISKVGIFGHSLGGAAAGEAIFYDRRLQSGINLDGSFFGTITEQGLSKPILLFAHEGKNTTTDPSWEAVWSRLRGWKRELMLAESAHYTFSDLPDVVRVLGIAGGLPDEVAGLLGTIDGGRALVVVTAYVEAFFNYFLRGDENTLLNGSSAAFPEVTFVAA</sequence>
<dbReference type="AlphaFoldDB" id="A0A3D8R3H2"/>
<dbReference type="OrthoDB" id="2363873at2759"/>